<feature type="transmembrane region" description="Helical" evidence="1">
    <location>
        <begin position="6"/>
        <end position="22"/>
    </location>
</feature>
<feature type="non-terminal residue" evidence="2">
    <location>
        <position position="1"/>
    </location>
</feature>
<sequence length="130" mass="13889">PLSPVVLATFIATFGGTGIILLKFKIPIYLQIPIAAGAALVLSAGVFYVFWKVVSSTTSQSQPTMDDVIGIEAEVTTPIPSNGLGSISYTAKEQRYQAPARSLDNSEIPARAIVRIVKVVSNTFYVERTG</sequence>
<evidence type="ECO:0000256" key="1">
    <source>
        <dbReference type="SAM" id="Phobius"/>
    </source>
</evidence>
<feature type="transmembrane region" description="Helical" evidence="1">
    <location>
        <begin position="29"/>
        <end position="51"/>
    </location>
</feature>
<reference evidence="2" key="1">
    <citation type="submission" date="2018-05" db="EMBL/GenBank/DDBJ databases">
        <authorList>
            <person name="Lanie J.A."/>
            <person name="Ng W.-L."/>
            <person name="Kazmierczak K.M."/>
            <person name="Andrzejewski T.M."/>
            <person name="Davidsen T.M."/>
            <person name="Wayne K.J."/>
            <person name="Tettelin H."/>
            <person name="Glass J.I."/>
            <person name="Rusch D."/>
            <person name="Podicherti R."/>
            <person name="Tsui H.-C.T."/>
            <person name="Winkler M.E."/>
        </authorList>
    </citation>
    <scope>NUCLEOTIDE SEQUENCE</scope>
</reference>
<gene>
    <name evidence="2" type="ORF">METZ01_LOCUS448635</name>
</gene>
<dbReference type="EMBL" id="UINC01184527">
    <property type="protein sequence ID" value="SVD95781.1"/>
    <property type="molecule type" value="Genomic_DNA"/>
</dbReference>
<keyword evidence="1" id="KW-0812">Transmembrane</keyword>
<dbReference type="AlphaFoldDB" id="A0A382ZJZ9"/>
<evidence type="ECO:0000313" key="2">
    <source>
        <dbReference type="EMBL" id="SVD95781.1"/>
    </source>
</evidence>
<organism evidence="2">
    <name type="scientific">marine metagenome</name>
    <dbReference type="NCBI Taxonomy" id="408172"/>
    <lineage>
        <taxon>unclassified sequences</taxon>
        <taxon>metagenomes</taxon>
        <taxon>ecological metagenomes</taxon>
    </lineage>
</organism>
<proteinExistence type="predicted"/>
<name>A0A382ZJZ9_9ZZZZ</name>
<dbReference type="Gene3D" id="2.40.50.140">
    <property type="entry name" value="Nucleic acid-binding proteins"/>
    <property type="match status" value="1"/>
</dbReference>
<dbReference type="InterPro" id="IPR012340">
    <property type="entry name" value="NA-bd_OB-fold"/>
</dbReference>
<protein>
    <submittedName>
        <fullName evidence="2">Uncharacterized protein</fullName>
    </submittedName>
</protein>
<keyword evidence="1" id="KW-1133">Transmembrane helix</keyword>
<accession>A0A382ZJZ9</accession>
<keyword evidence="1" id="KW-0472">Membrane</keyword>